<proteinExistence type="predicted"/>
<dbReference type="Gene3D" id="3.60.10.10">
    <property type="entry name" value="Endonuclease/exonuclease/phosphatase"/>
    <property type="match status" value="1"/>
</dbReference>
<organism evidence="1 2">
    <name type="scientific">Solanum tuberosum</name>
    <name type="common">Potato</name>
    <dbReference type="NCBI Taxonomy" id="4113"/>
    <lineage>
        <taxon>Eukaryota</taxon>
        <taxon>Viridiplantae</taxon>
        <taxon>Streptophyta</taxon>
        <taxon>Embryophyta</taxon>
        <taxon>Tracheophyta</taxon>
        <taxon>Spermatophyta</taxon>
        <taxon>Magnoliopsida</taxon>
        <taxon>eudicotyledons</taxon>
        <taxon>Gunneridae</taxon>
        <taxon>Pentapetalae</taxon>
        <taxon>asterids</taxon>
        <taxon>lamiids</taxon>
        <taxon>Solanales</taxon>
        <taxon>Solanaceae</taxon>
        <taxon>Solanoideae</taxon>
        <taxon>Solaneae</taxon>
        <taxon>Solanum</taxon>
    </lineage>
</organism>
<dbReference type="Proteomes" id="UP000826656">
    <property type="component" value="Unassembled WGS sequence"/>
</dbReference>
<keyword evidence="2" id="KW-1185">Reference proteome</keyword>
<evidence type="ECO:0000313" key="2">
    <source>
        <dbReference type="Proteomes" id="UP000826656"/>
    </source>
</evidence>
<reference evidence="1 2" key="1">
    <citation type="journal article" date="2021" name="bioRxiv">
        <title>Chromosome-scale and haplotype-resolved genome assembly of a tetraploid potato cultivar.</title>
        <authorList>
            <person name="Sun H."/>
            <person name="Jiao W.-B."/>
            <person name="Krause K."/>
            <person name="Campoy J.A."/>
            <person name="Goel M."/>
            <person name="Folz-Donahue K."/>
            <person name="Kukat C."/>
            <person name="Huettel B."/>
            <person name="Schneeberger K."/>
        </authorList>
    </citation>
    <scope>NUCLEOTIDE SEQUENCE [LARGE SCALE GENOMIC DNA]</scope>
    <source>
        <strain evidence="1">SolTubOtavaFocal</strain>
        <tissue evidence="1">Leaves</tissue>
    </source>
</reference>
<sequence>MTLSLNPEMMDYFESFLRRNRRRRPVQQGWKAKEPPKEVVKNDVQQLTTTALEDRIQSMVERPMQGEPSTSRGGNKYTPLLSLATEGDTRGTWRSSKVSMIISTWNVRGLNQPLKQKELKLFLQKHKIDLLGCLETRVKQFKSQTILNKVAHAWISKCNYPEAVNGRIWLL</sequence>
<evidence type="ECO:0000313" key="1">
    <source>
        <dbReference type="EMBL" id="KAH0781266.1"/>
    </source>
</evidence>
<gene>
    <name evidence="1" type="ORF">KY290_000864</name>
</gene>
<dbReference type="InterPro" id="IPR036691">
    <property type="entry name" value="Endo/exonu/phosph_ase_sf"/>
</dbReference>
<comment type="caution">
    <text evidence="1">The sequence shown here is derived from an EMBL/GenBank/DDBJ whole genome shotgun (WGS) entry which is preliminary data.</text>
</comment>
<name>A0ABQ7WKH7_SOLTU</name>
<accession>A0ABQ7WKH7</accession>
<dbReference type="EMBL" id="JAIVGD010000001">
    <property type="protein sequence ID" value="KAH0781266.1"/>
    <property type="molecule type" value="Genomic_DNA"/>
</dbReference>
<dbReference type="SUPFAM" id="SSF56219">
    <property type="entry name" value="DNase I-like"/>
    <property type="match status" value="1"/>
</dbReference>
<evidence type="ECO:0008006" key="3">
    <source>
        <dbReference type="Google" id="ProtNLM"/>
    </source>
</evidence>
<protein>
    <recommendedName>
        <fullName evidence="3">Endonuclease/exonuclease/phosphatase</fullName>
    </recommendedName>
</protein>